<protein>
    <submittedName>
        <fullName evidence="1">Uncharacterized protein</fullName>
    </submittedName>
</protein>
<organism evidence="1 2">
    <name type="scientific">Linum tenue</name>
    <dbReference type="NCBI Taxonomy" id="586396"/>
    <lineage>
        <taxon>Eukaryota</taxon>
        <taxon>Viridiplantae</taxon>
        <taxon>Streptophyta</taxon>
        <taxon>Embryophyta</taxon>
        <taxon>Tracheophyta</taxon>
        <taxon>Spermatophyta</taxon>
        <taxon>Magnoliopsida</taxon>
        <taxon>eudicotyledons</taxon>
        <taxon>Gunneridae</taxon>
        <taxon>Pentapetalae</taxon>
        <taxon>rosids</taxon>
        <taxon>fabids</taxon>
        <taxon>Malpighiales</taxon>
        <taxon>Linaceae</taxon>
        <taxon>Linum</taxon>
    </lineage>
</organism>
<evidence type="ECO:0000313" key="1">
    <source>
        <dbReference type="EMBL" id="CAI0432695.1"/>
    </source>
</evidence>
<proteinExistence type="predicted"/>
<dbReference type="EMBL" id="CAMGYJ010000006">
    <property type="protein sequence ID" value="CAI0432695.1"/>
    <property type="molecule type" value="Genomic_DNA"/>
</dbReference>
<gene>
    <name evidence="1" type="ORF">LITE_LOCUS23559</name>
</gene>
<sequence length="51" mass="6236">IIFPYLLYHVFIAKKRSYQLIKRQILSGEDRRMIQSNLSKRVRSHGLFTWQ</sequence>
<comment type="caution">
    <text evidence="1">The sequence shown here is derived from an EMBL/GenBank/DDBJ whole genome shotgun (WGS) entry which is preliminary data.</text>
</comment>
<dbReference type="Proteomes" id="UP001154282">
    <property type="component" value="Unassembled WGS sequence"/>
</dbReference>
<name>A0AAV0LE41_9ROSI</name>
<keyword evidence="2" id="KW-1185">Reference proteome</keyword>
<reference evidence="1" key="1">
    <citation type="submission" date="2022-08" db="EMBL/GenBank/DDBJ databases">
        <authorList>
            <person name="Gutierrez-Valencia J."/>
        </authorList>
    </citation>
    <scope>NUCLEOTIDE SEQUENCE</scope>
</reference>
<accession>A0AAV0LE41</accession>
<evidence type="ECO:0000313" key="2">
    <source>
        <dbReference type="Proteomes" id="UP001154282"/>
    </source>
</evidence>
<feature type="non-terminal residue" evidence="1">
    <location>
        <position position="1"/>
    </location>
</feature>
<dbReference type="AlphaFoldDB" id="A0AAV0LE41"/>